<evidence type="ECO:0000256" key="1">
    <source>
        <dbReference type="SAM" id="SignalP"/>
    </source>
</evidence>
<evidence type="ECO:0000313" key="4">
    <source>
        <dbReference type="Proteomes" id="UP000188181"/>
    </source>
</evidence>
<reference evidence="4" key="1">
    <citation type="submission" date="2017-02" db="EMBL/GenBank/DDBJ databases">
        <title>Comparative genomics and description of representatives of a novel lineage of planctomycetes thriving in anoxic sediments.</title>
        <authorList>
            <person name="Spring S."/>
            <person name="Bunk B."/>
            <person name="Sproer C."/>
        </authorList>
    </citation>
    <scope>NUCLEOTIDE SEQUENCE [LARGE SCALE GENOMIC DNA]</scope>
    <source>
        <strain evidence="4">SM-Chi-D1</strain>
    </source>
</reference>
<feature type="chain" id="PRO_5012275622" evidence="1">
    <location>
        <begin position="25"/>
        <end position="433"/>
    </location>
</feature>
<dbReference type="AlphaFoldDB" id="A0A1Q2MEN0"/>
<proteinExistence type="predicted"/>
<evidence type="ECO:0000259" key="2">
    <source>
        <dbReference type="Pfam" id="PF12215"/>
    </source>
</evidence>
<keyword evidence="4" id="KW-1185">Reference proteome</keyword>
<dbReference type="EMBL" id="CP019646">
    <property type="protein sequence ID" value="AQQ71109.1"/>
    <property type="molecule type" value="Genomic_DNA"/>
</dbReference>
<gene>
    <name evidence="3" type="ORF">SMSP2_01474</name>
</gene>
<sequence length="433" mass="48061" precursor="true">MSRLSISFSFFLLCFVSAGITAQAEGVSLKVPLDQLYASSDVYEENRLEALDFVVGAIGGGSVRLNGQGRIHRWSCMGNSIETGAVDSFFGFSVNRDRGSSYYAIQTNETRSLQPADKVSFRGIYPFARFDYKYSGLPLKVSMSAFNPKIPLNLKDSALPCAVFEFEFENTSDNALDITFFASQLNLSGYRDDSPINSREHLGLQRAFNRISKTDGKITLYMDSATPPGWNGAGNMTLSIAADTNACSGAANWTDIGAVKDQIAKHKNVDFLEFEAIPYPWVRRKYVSLAGMLSMNLKIEPGEKASVPVFLSWYFPNAANGMLSHGSSWDGLGRQYANWFEDSAAVEKYVLNNFTRLNCESVEFVESFYKTSLPNYILNRINAQIAVPASPTCFIDKDGNFGGWEGRWQEYEAAGVRGDESRRQNPLQDRTGL</sequence>
<dbReference type="KEGG" id="pbas:SMSP2_01474"/>
<dbReference type="OrthoDB" id="1007311at2"/>
<dbReference type="PANTHER" id="PTHR12654">
    <property type="entry name" value="BILE ACID BETA-GLUCOSIDASE-RELATED"/>
    <property type="match status" value="1"/>
</dbReference>
<dbReference type="InterPro" id="IPR052566">
    <property type="entry name" value="Non-lysos_glucosylceramidase"/>
</dbReference>
<dbReference type="PANTHER" id="PTHR12654:SF0">
    <property type="entry name" value="NON-LYSOSOMAL GLUCOSYLCERAMIDASE"/>
    <property type="match status" value="1"/>
</dbReference>
<protein>
    <submittedName>
        <fullName evidence="3">Putative bile acid beta-glucosidase</fullName>
    </submittedName>
</protein>
<evidence type="ECO:0000313" key="3">
    <source>
        <dbReference type="EMBL" id="AQQ71109.1"/>
    </source>
</evidence>
<feature type="signal peptide" evidence="1">
    <location>
        <begin position="1"/>
        <end position="24"/>
    </location>
</feature>
<dbReference type="InterPro" id="IPR024462">
    <property type="entry name" value="GH116_N"/>
</dbReference>
<dbReference type="GO" id="GO:0008422">
    <property type="term" value="F:beta-glucosidase activity"/>
    <property type="evidence" value="ECO:0007669"/>
    <property type="project" value="TreeGrafter"/>
</dbReference>
<name>A0A1Q2MEN0_9BACT</name>
<feature type="domain" description="Glycosyl-hydrolase family 116 N-terminal" evidence="2">
    <location>
        <begin position="55"/>
        <end position="356"/>
    </location>
</feature>
<organism evidence="3 4">
    <name type="scientific">Limihaloglobus sulfuriphilus</name>
    <dbReference type="NCBI Taxonomy" id="1851148"/>
    <lineage>
        <taxon>Bacteria</taxon>
        <taxon>Pseudomonadati</taxon>
        <taxon>Planctomycetota</taxon>
        <taxon>Phycisphaerae</taxon>
        <taxon>Sedimentisphaerales</taxon>
        <taxon>Sedimentisphaeraceae</taxon>
        <taxon>Limihaloglobus</taxon>
    </lineage>
</organism>
<dbReference type="Pfam" id="PF12215">
    <property type="entry name" value="Glyco_hydr_116N"/>
    <property type="match status" value="1"/>
</dbReference>
<dbReference type="Proteomes" id="UP000188181">
    <property type="component" value="Chromosome"/>
</dbReference>
<accession>A0A1Q2MEN0</accession>
<dbReference type="RefSeq" id="WP_146683320.1">
    <property type="nucleotide sequence ID" value="NZ_CP019646.1"/>
</dbReference>
<dbReference type="STRING" id="1851148.SMSP2_01474"/>
<keyword evidence="1" id="KW-0732">Signal</keyword>